<organism evidence="1">
    <name type="scientific">Arundo donax</name>
    <name type="common">Giant reed</name>
    <name type="synonym">Donax arundinaceus</name>
    <dbReference type="NCBI Taxonomy" id="35708"/>
    <lineage>
        <taxon>Eukaryota</taxon>
        <taxon>Viridiplantae</taxon>
        <taxon>Streptophyta</taxon>
        <taxon>Embryophyta</taxon>
        <taxon>Tracheophyta</taxon>
        <taxon>Spermatophyta</taxon>
        <taxon>Magnoliopsida</taxon>
        <taxon>Liliopsida</taxon>
        <taxon>Poales</taxon>
        <taxon>Poaceae</taxon>
        <taxon>PACMAD clade</taxon>
        <taxon>Arundinoideae</taxon>
        <taxon>Arundineae</taxon>
        <taxon>Arundo</taxon>
    </lineage>
</organism>
<protein>
    <submittedName>
        <fullName evidence="1">Uncharacterized protein</fullName>
    </submittedName>
</protein>
<proteinExistence type="predicted"/>
<dbReference type="EMBL" id="GBRH01224858">
    <property type="protein sequence ID" value="JAD73037.1"/>
    <property type="molecule type" value="Transcribed_RNA"/>
</dbReference>
<reference evidence="1" key="1">
    <citation type="submission" date="2014-09" db="EMBL/GenBank/DDBJ databases">
        <authorList>
            <person name="Magalhaes I.L.F."/>
            <person name="Oliveira U."/>
            <person name="Santos F.R."/>
            <person name="Vidigal T.H.D.A."/>
            <person name="Brescovit A.D."/>
            <person name="Santos A.J."/>
        </authorList>
    </citation>
    <scope>NUCLEOTIDE SEQUENCE</scope>
    <source>
        <tissue evidence="1">Shoot tissue taken approximately 20 cm above the soil surface</tissue>
    </source>
</reference>
<accession>A0A0A9CNF7</accession>
<sequence>MAISVYGSREDPITLILKLKFLHPLVLPAFRKHALVLVIAISSYIFQCINCSSESDRNLNKVCSIGTLVQHKQQILRRHKGGSQ</sequence>
<name>A0A0A9CNF7_ARUDO</name>
<evidence type="ECO:0000313" key="1">
    <source>
        <dbReference type="EMBL" id="JAD73037.1"/>
    </source>
</evidence>
<reference evidence="1" key="2">
    <citation type="journal article" date="2015" name="Data Brief">
        <title>Shoot transcriptome of the giant reed, Arundo donax.</title>
        <authorList>
            <person name="Barrero R.A."/>
            <person name="Guerrero F.D."/>
            <person name="Moolhuijzen P."/>
            <person name="Goolsby J.A."/>
            <person name="Tidwell J."/>
            <person name="Bellgard S.E."/>
            <person name="Bellgard M.I."/>
        </authorList>
    </citation>
    <scope>NUCLEOTIDE SEQUENCE</scope>
    <source>
        <tissue evidence="1">Shoot tissue taken approximately 20 cm above the soil surface</tissue>
    </source>
</reference>
<dbReference type="AlphaFoldDB" id="A0A0A9CNF7"/>